<keyword evidence="2" id="KW-1185">Reference proteome</keyword>
<dbReference type="GeneID" id="64596241"/>
<feature type="non-terminal residue" evidence="1">
    <location>
        <position position="72"/>
    </location>
</feature>
<name>A0A9P7IY63_9AGAM</name>
<dbReference type="EMBL" id="JABBWE010000016">
    <property type="protein sequence ID" value="KAG1797315.1"/>
    <property type="molecule type" value="Genomic_DNA"/>
</dbReference>
<comment type="caution">
    <text evidence="1">The sequence shown here is derived from an EMBL/GenBank/DDBJ whole genome shotgun (WGS) entry which is preliminary data.</text>
</comment>
<dbReference type="Proteomes" id="UP000719766">
    <property type="component" value="Unassembled WGS sequence"/>
</dbReference>
<accession>A0A9P7IY63</accession>
<gene>
    <name evidence="1" type="ORF">HD556DRAFT_1356029</name>
</gene>
<dbReference type="AlphaFoldDB" id="A0A9P7IY63"/>
<evidence type="ECO:0000313" key="1">
    <source>
        <dbReference type="EMBL" id="KAG1797315.1"/>
    </source>
</evidence>
<reference evidence="1" key="1">
    <citation type="journal article" date="2020" name="New Phytol.">
        <title>Comparative genomics reveals dynamic genome evolution in host specialist ectomycorrhizal fungi.</title>
        <authorList>
            <person name="Lofgren L.A."/>
            <person name="Nguyen N.H."/>
            <person name="Vilgalys R."/>
            <person name="Ruytinx J."/>
            <person name="Liao H.L."/>
            <person name="Branco S."/>
            <person name="Kuo A."/>
            <person name="LaButti K."/>
            <person name="Lipzen A."/>
            <person name="Andreopoulos W."/>
            <person name="Pangilinan J."/>
            <person name="Riley R."/>
            <person name="Hundley H."/>
            <person name="Na H."/>
            <person name="Barry K."/>
            <person name="Grigoriev I.V."/>
            <person name="Stajich J.E."/>
            <person name="Kennedy P.G."/>
        </authorList>
    </citation>
    <scope>NUCLEOTIDE SEQUENCE</scope>
    <source>
        <strain evidence="1">S12</strain>
    </source>
</reference>
<organism evidence="1 2">
    <name type="scientific">Suillus plorans</name>
    <dbReference type="NCBI Taxonomy" id="116603"/>
    <lineage>
        <taxon>Eukaryota</taxon>
        <taxon>Fungi</taxon>
        <taxon>Dikarya</taxon>
        <taxon>Basidiomycota</taxon>
        <taxon>Agaricomycotina</taxon>
        <taxon>Agaricomycetes</taxon>
        <taxon>Agaricomycetidae</taxon>
        <taxon>Boletales</taxon>
        <taxon>Suillineae</taxon>
        <taxon>Suillaceae</taxon>
        <taxon>Suillus</taxon>
    </lineage>
</organism>
<evidence type="ECO:0000313" key="2">
    <source>
        <dbReference type="Proteomes" id="UP000719766"/>
    </source>
</evidence>
<dbReference type="RefSeq" id="XP_041162425.1">
    <property type="nucleotide sequence ID" value="XM_041302477.1"/>
</dbReference>
<sequence length="72" mass="7995">MMIKLAALIAAGFQSIFPLDSYHSLTTHAAQLITKAEEPIEKVGTVTYARELTASETCTVGWLLKGDWNRWV</sequence>
<protein>
    <submittedName>
        <fullName evidence="1">Uncharacterized protein</fullName>
    </submittedName>
</protein>
<proteinExistence type="predicted"/>